<evidence type="ECO:0000313" key="2">
    <source>
        <dbReference type="Proteomes" id="UP000017081"/>
    </source>
</evidence>
<dbReference type="Proteomes" id="UP000017081">
    <property type="component" value="Unassembled WGS sequence"/>
</dbReference>
<protein>
    <submittedName>
        <fullName evidence="1">Uncharacterized protein</fullName>
    </submittedName>
</protein>
<organism evidence="1 2">
    <name type="scientific">Cetobacterium somerae ATCC BAA-474</name>
    <dbReference type="NCBI Taxonomy" id="1319815"/>
    <lineage>
        <taxon>Bacteria</taxon>
        <taxon>Fusobacteriati</taxon>
        <taxon>Fusobacteriota</taxon>
        <taxon>Fusobacteriia</taxon>
        <taxon>Fusobacteriales</taxon>
        <taxon>Fusobacteriaceae</taxon>
        <taxon>Cetobacterium</taxon>
    </lineage>
</organism>
<name>U7VA15_9FUSO</name>
<gene>
    <name evidence="1" type="ORF">HMPREF0202_01539</name>
</gene>
<dbReference type="STRING" id="1319815.HMPREF0202_01539"/>
<comment type="caution">
    <text evidence="1">The sequence shown here is derived from an EMBL/GenBank/DDBJ whole genome shotgun (WGS) entry which is preliminary data.</text>
</comment>
<dbReference type="HOGENOM" id="CLU_2311911_0_0_0"/>
<dbReference type="AlphaFoldDB" id="U7VA15"/>
<dbReference type="RefSeq" id="WP_023051077.1">
    <property type="nucleotide sequence ID" value="NZ_KI518202.1"/>
</dbReference>
<accession>U7VA15</accession>
<sequence>MGILSKNLLENVNLNTPHSIYLNKNINNELIENVMVQELFIFFRRRKFQYLLEDMVDFIVFKNLQKTNLLNQFSIKDLEENKFDKENSEIYHLQKWKYLY</sequence>
<dbReference type="EMBL" id="AXZF01000056">
    <property type="protein sequence ID" value="ERT68557.1"/>
    <property type="molecule type" value="Genomic_DNA"/>
</dbReference>
<reference evidence="1 2" key="1">
    <citation type="submission" date="2013-08" db="EMBL/GenBank/DDBJ databases">
        <authorList>
            <person name="Weinstock G."/>
            <person name="Sodergren E."/>
            <person name="Wylie T."/>
            <person name="Fulton L."/>
            <person name="Fulton R."/>
            <person name="Fronick C."/>
            <person name="O'Laughlin M."/>
            <person name="Godfrey J."/>
            <person name="Miner T."/>
            <person name="Herter B."/>
            <person name="Appelbaum E."/>
            <person name="Cordes M."/>
            <person name="Lek S."/>
            <person name="Wollam A."/>
            <person name="Pepin K.H."/>
            <person name="Palsikar V.B."/>
            <person name="Mitreva M."/>
            <person name="Wilson R.K."/>
        </authorList>
    </citation>
    <scope>NUCLEOTIDE SEQUENCE [LARGE SCALE GENOMIC DNA]</scope>
    <source>
        <strain evidence="1 2">ATCC BAA-474</strain>
    </source>
</reference>
<keyword evidence="2" id="KW-1185">Reference proteome</keyword>
<feature type="non-terminal residue" evidence="1">
    <location>
        <position position="100"/>
    </location>
</feature>
<evidence type="ECO:0000313" key="1">
    <source>
        <dbReference type="EMBL" id="ERT68557.1"/>
    </source>
</evidence>
<proteinExistence type="predicted"/>